<dbReference type="InterPro" id="IPR011051">
    <property type="entry name" value="RmlC_Cupin_sf"/>
</dbReference>
<dbReference type="EMBL" id="BARW01006376">
    <property type="protein sequence ID" value="GAI74981.1"/>
    <property type="molecule type" value="Genomic_DNA"/>
</dbReference>
<proteinExistence type="predicted"/>
<dbReference type="SUPFAM" id="SSF51182">
    <property type="entry name" value="RmlC-like cupins"/>
    <property type="match status" value="1"/>
</dbReference>
<gene>
    <name evidence="1" type="ORF">S12H4_13383</name>
</gene>
<accession>X1S7D0</accession>
<dbReference type="AlphaFoldDB" id="X1S7D0"/>
<evidence type="ECO:0000313" key="1">
    <source>
        <dbReference type="EMBL" id="GAI74981.1"/>
    </source>
</evidence>
<name>X1S7D0_9ZZZZ</name>
<feature type="non-terminal residue" evidence="1">
    <location>
        <position position="1"/>
    </location>
</feature>
<evidence type="ECO:0008006" key="2">
    <source>
        <dbReference type="Google" id="ProtNLM"/>
    </source>
</evidence>
<comment type="caution">
    <text evidence="1">The sequence shown here is derived from an EMBL/GenBank/DDBJ whole genome shotgun (WGS) entry which is preliminary data.</text>
</comment>
<dbReference type="InterPro" id="IPR014710">
    <property type="entry name" value="RmlC-like_jellyroll"/>
</dbReference>
<reference evidence="1" key="1">
    <citation type="journal article" date="2014" name="Front. Microbiol.">
        <title>High frequency of phylogenetically diverse reductive dehalogenase-homologous genes in deep subseafloor sedimentary metagenomes.</title>
        <authorList>
            <person name="Kawai M."/>
            <person name="Futagami T."/>
            <person name="Toyoda A."/>
            <person name="Takaki Y."/>
            <person name="Nishi S."/>
            <person name="Hori S."/>
            <person name="Arai W."/>
            <person name="Tsubouchi T."/>
            <person name="Morono Y."/>
            <person name="Uchiyama I."/>
            <person name="Ito T."/>
            <person name="Fujiyama A."/>
            <person name="Inagaki F."/>
            <person name="Takami H."/>
        </authorList>
    </citation>
    <scope>NUCLEOTIDE SEQUENCE</scope>
    <source>
        <strain evidence="1">Expedition CK06-06</strain>
    </source>
</reference>
<dbReference type="Gene3D" id="2.60.120.10">
    <property type="entry name" value="Jelly Rolls"/>
    <property type="match status" value="1"/>
</dbReference>
<organism evidence="1">
    <name type="scientific">marine sediment metagenome</name>
    <dbReference type="NCBI Taxonomy" id="412755"/>
    <lineage>
        <taxon>unclassified sequences</taxon>
        <taxon>metagenomes</taxon>
        <taxon>ecological metagenomes</taxon>
    </lineage>
</organism>
<protein>
    <recommendedName>
        <fullName evidence="2">Mannose-6-phosphate isomerase</fullName>
    </recommendedName>
</protein>
<sequence>ASLVGREGKPEAYYFPPQLNFIENRFPYTYFGLEPGTTKKDIKRCLERWNEGDNGILNYTRAYKIQPGTGWFVPPGILHAPGSLVTYEVQWASDVFAMFQSLLEGRPVPWDLLVKDVPPERHQDLDFIIDTIDWPANVDERFKENHYLEPVPVANRKSEGYQERWIVYGTKDLFSAKELIVSAGNNVTIKDNGAYGLVVVQGHGTVGKLAVESPTMIRYRDLTHDELFVSLEAARNGVTITNNGHENLVVLKHFGPGTNPDAPLIGDDVLN</sequence>